<keyword evidence="1" id="KW-1133">Transmembrane helix</keyword>
<name>A0A917I0C4_9FLAO</name>
<protein>
    <recommendedName>
        <fullName evidence="2">HTH luxR-type domain-containing protein</fullName>
    </recommendedName>
</protein>
<keyword evidence="1" id="KW-0472">Membrane</keyword>
<dbReference type="RefSeq" id="WP_188599087.1">
    <property type="nucleotide sequence ID" value="NZ_BMJW01000002.1"/>
</dbReference>
<dbReference type="EMBL" id="BMJW01000002">
    <property type="protein sequence ID" value="GGH00577.1"/>
    <property type="molecule type" value="Genomic_DNA"/>
</dbReference>
<dbReference type="GO" id="GO:0006355">
    <property type="term" value="P:regulation of DNA-templated transcription"/>
    <property type="evidence" value="ECO:0007669"/>
    <property type="project" value="InterPro"/>
</dbReference>
<dbReference type="SUPFAM" id="SSF46894">
    <property type="entry name" value="C-terminal effector domain of the bipartite response regulators"/>
    <property type="match status" value="1"/>
</dbReference>
<evidence type="ECO:0000259" key="2">
    <source>
        <dbReference type="SMART" id="SM00421"/>
    </source>
</evidence>
<dbReference type="GO" id="GO:0003677">
    <property type="term" value="F:DNA binding"/>
    <property type="evidence" value="ECO:0007669"/>
    <property type="project" value="InterPro"/>
</dbReference>
<organism evidence="3 4">
    <name type="scientific">Polaribacter pacificus</name>
    <dbReference type="NCBI Taxonomy" id="1775173"/>
    <lineage>
        <taxon>Bacteria</taxon>
        <taxon>Pseudomonadati</taxon>
        <taxon>Bacteroidota</taxon>
        <taxon>Flavobacteriia</taxon>
        <taxon>Flavobacteriales</taxon>
        <taxon>Flavobacteriaceae</taxon>
    </lineage>
</organism>
<accession>A0A917I0C4</accession>
<keyword evidence="4" id="KW-1185">Reference proteome</keyword>
<reference evidence="3" key="1">
    <citation type="journal article" date="2014" name="Int. J. Syst. Evol. Microbiol.">
        <title>Complete genome sequence of Corynebacterium casei LMG S-19264T (=DSM 44701T), isolated from a smear-ripened cheese.</title>
        <authorList>
            <consortium name="US DOE Joint Genome Institute (JGI-PGF)"/>
            <person name="Walter F."/>
            <person name="Albersmeier A."/>
            <person name="Kalinowski J."/>
            <person name="Ruckert C."/>
        </authorList>
    </citation>
    <scope>NUCLEOTIDE SEQUENCE</scope>
    <source>
        <strain evidence="3">CGMCC 1.15763</strain>
    </source>
</reference>
<dbReference type="InterPro" id="IPR000792">
    <property type="entry name" value="Tscrpt_reg_LuxR_C"/>
</dbReference>
<dbReference type="Proteomes" id="UP000633278">
    <property type="component" value="Unassembled WGS sequence"/>
</dbReference>
<evidence type="ECO:0000313" key="3">
    <source>
        <dbReference type="EMBL" id="GGH00577.1"/>
    </source>
</evidence>
<keyword evidence="1" id="KW-0812">Transmembrane</keyword>
<evidence type="ECO:0000256" key="1">
    <source>
        <dbReference type="SAM" id="Phobius"/>
    </source>
</evidence>
<gene>
    <name evidence="3" type="ORF">GCM10011416_18980</name>
</gene>
<evidence type="ECO:0000313" key="4">
    <source>
        <dbReference type="Proteomes" id="UP000633278"/>
    </source>
</evidence>
<reference evidence="3" key="2">
    <citation type="submission" date="2020-09" db="EMBL/GenBank/DDBJ databases">
        <authorList>
            <person name="Sun Q."/>
            <person name="Zhou Y."/>
        </authorList>
    </citation>
    <scope>NUCLEOTIDE SEQUENCE</scope>
    <source>
        <strain evidence="3">CGMCC 1.15763</strain>
    </source>
</reference>
<feature type="transmembrane region" description="Helical" evidence="1">
    <location>
        <begin position="241"/>
        <end position="264"/>
    </location>
</feature>
<dbReference type="InterPro" id="IPR036388">
    <property type="entry name" value="WH-like_DNA-bd_sf"/>
</dbReference>
<proteinExistence type="predicted"/>
<comment type="caution">
    <text evidence="3">The sequence shown here is derived from an EMBL/GenBank/DDBJ whole genome shotgun (WGS) entry which is preliminary data.</text>
</comment>
<dbReference type="AlphaFoldDB" id="A0A917I0C4"/>
<feature type="domain" description="HTH luxR-type" evidence="2">
    <location>
        <begin position="360"/>
        <end position="417"/>
    </location>
</feature>
<sequence length="420" mass="49261">MKKRLTILTFLILFFSFLPLVAQEKIIKNGDEWKYYDQGNLSKNWFLKTKSTSWKKGITPIGYGDNKVSTIINFGQAEDNKDITKYFEKEIILTDAKEFLGYEFKLQRDDGAVIYINGVELFRDNMPNTTIDASTLALTFVDIENEDIFHNTFFENTIFKNGKNTIRVEIHQSSKSSSDCIFSLELIGYKDQLVYKEIIAHKELMKVDLEDQINFLNSKFDIEKVTSYNQLLNDSNDKLKYIIFVLLILLLIVVFSAFLYISYLKGLERRLLRKNNDLSDQLLTKEKEMVKITTNLLHNKQHFKEIRADIKSIQTNETKLVKSIVQNIDSVLESDKEWESFQVHFNAVNDNFYDKLIKLHPDLTNTELRFCAFVKLHMQTKEIARILLIDPRSVQTARYRIKKKMKLGEDVDLRDYLLDL</sequence>
<dbReference type="SMART" id="SM00421">
    <property type="entry name" value="HTH_LUXR"/>
    <property type="match status" value="1"/>
</dbReference>
<dbReference type="Gene3D" id="2.60.120.260">
    <property type="entry name" value="Galactose-binding domain-like"/>
    <property type="match status" value="1"/>
</dbReference>
<dbReference type="InterPro" id="IPR016032">
    <property type="entry name" value="Sig_transdc_resp-reg_C-effctor"/>
</dbReference>
<dbReference type="Gene3D" id="1.10.10.10">
    <property type="entry name" value="Winged helix-like DNA-binding domain superfamily/Winged helix DNA-binding domain"/>
    <property type="match status" value="1"/>
</dbReference>